<feature type="compositionally biased region" description="Acidic residues" evidence="2">
    <location>
        <begin position="156"/>
        <end position="172"/>
    </location>
</feature>
<feature type="compositionally biased region" description="Basic and acidic residues" evidence="2">
    <location>
        <begin position="55"/>
        <end position="68"/>
    </location>
</feature>
<organism evidence="5">
    <name type="scientific">Nippostrongylus brasiliensis</name>
    <name type="common">Rat hookworm</name>
    <dbReference type="NCBI Taxonomy" id="27835"/>
    <lineage>
        <taxon>Eukaryota</taxon>
        <taxon>Metazoa</taxon>
        <taxon>Ecdysozoa</taxon>
        <taxon>Nematoda</taxon>
        <taxon>Chromadorea</taxon>
        <taxon>Rhabditida</taxon>
        <taxon>Rhabditina</taxon>
        <taxon>Rhabditomorpha</taxon>
        <taxon>Strongyloidea</taxon>
        <taxon>Heligmosomidae</taxon>
        <taxon>Nippostrongylus</taxon>
    </lineage>
</organism>
<proteinExistence type="predicted"/>
<dbReference type="EMBL" id="UYSL01024726">
    <property type="protein sequence ID" value="VDL83763.1"/>
    <property type="molecule type" value="Genomic_DNA"/>
</dbReference>
<reference evidence="5" key="1">
    <citation type="submission" date="2017-02" db="UniProtKB">
        <authorList>
            <consortium name="WormBaseParasite"/>
        </authorList>
    </citation>
    <scope>IDENTIFICATION</scope>
</reference>
<evidence type="ECO:0000313" key="5">
    <source>
        <dbReference type="WBParaSite" id="NBR_0002002601-mRNA-1"/>
    </source>
</evidence>
<evidence type="ECO:0000256" key="2">
    <source>
        <dbReference type="SAM" id="MobiDB-lite"/>
    </source>
</evidence>
<dbReference type="Proteomes" id="UP000271162">
    <property type="component" value="Unassembled WGS sequence"/>
</dbReference>
<dbReference type="WBParaSite" id="NBR_0002002601-mRNA-1">
    <property type="protein sequence ID" value="NBR_0002002601-mRNA-1"/>
    <property type="gene ID" value="NBR_0002002601"/>
</dbReference>
<protein>
    <submittedName>
        <fullName evidence="5">CUE domain-containing protein</fullName>
    </submittedName>
</protein>
<name>A0A0N4YS04_NIPBR</name>
<gene>
    <name evidence="3" type="ORF">NBR_LOCUS20027</name>
</gene>
<sequence>MSSMPTFSPSTIEFLDRMGRMADGLPENQRREFELAVESELEDVLEAFNAEYETASEHISDEDRKDERGSDEDVGGEHYEKTSGPPPPQPQPPPPPPPPQTRTMRKRVIQKKYGKVEDVTEETKEEAEEFENVAAKVRPAQAKMRATDLKWKTLLDDAEGEEGTVEQGDDAPGDQQKPASASKKTERSVSDIPVLLKRIDELEGALKNAVRIRKRYRRKIRDQQQTIEELNAALKNPQNVVYDEDERPAIDAPIGMTRETHRRRVGPEADID</sequence>
<evidence type="ECO:0000313" key="4">
    <source>
        <dbReference type="Proteomes" id="UP000271162"/>
    </source>
</evidence>
<feature type="region of interest" description="Disordered" evidence="2">
    <location>
        <begin position="154"/>
        <end position="190"/>
    </location>
</feature>
<reference evidence="3 4" key="2">
    <citation type="submission" date="2018-11" db="EMBL/GenBank/DDBJ databases">
        <authorList>
            <consortium name="Pathogen Informatics"/>
        </authorList>
    </citation>
    <scope>NUCLEOTIDE SEQUENCE [LARGE SCALE GENOMIC DNA]</scope>
</reference>
<evidence type="ECO:0000256" key="1">
    <source>
        <dbReference type="SAM" id="Coils"/>
    </source>
</evidence>
<keyword evidence="4" id="KW-1185">Reference proteome</keyword>
<feature type="compositionally biased region" description="Basic residues" evidence="2">
    <location>
        <begin position="103"/>
        <end position="113"/>
    </location>
</feature>
<accession>A0A0N4YS04</accession>
<keyword evidence="1" id="KW-0175">Coiled coil</keyword>
<feature type="region of interest" description="Disordered" evidence="2">
    <location>
        <begin position="47"/>
        <end position="129"/>
    </location>
</feature>
<dbReference type="AlphaFoldDB" id="A0A0N4YS04"/>
<feature type="region of interest" description="Disordered" evidence="2">
    <location>
        <begin position="239"/>
        <end position="272"/>
    </location>
</feature>
<evidence type="ECO:0000313" key="3">
    <source>
        <dbReference type="EMBL" id="VDL83763.1"/>
    </source>
</evidence>
<feature type="compositionally biased region" description="Pro residues" evidence="2">
    <location>
        <begin position="84"/>
        <end position="100"/>
    </location>
</feature>
<feature type="coiled-coil region" evidence="1">
    <location>
        <begin position="199"/>
        <end position="233"/>
    </location>
</feature>